<comment type="caution">
    <text evidence="1">The sequence shown here is derived from an EMBL/GenBank/DDBJ whole genome shotgun (WGS) entry which is preliminary data.</text>
</comment>
<evidence type="ECO:0000313" key="1">
    <source>
        <dbReference type="EMBL" id="MBB5171948.1"/>
    </source>
</evidence>
<evidence type="ECO:0000313" key="2">
    <source>
        <dbReference type="Proteomes" id="UP000551878"/>
    </source>
</evidence>
<name>A0A840QIX9_9BACI</name>
<organism evidence="1 2">
    <name type="scientific">Texcoconibacillus texcoconensis</name>
    <dbReference type="NCBI Taxonomy" id="1095777"/>
    <lineage>
        <taxon>Bacteria</taxon>
        <taxon>Bacillati</taxon>
        <taxon>Bacillota</taxon>
        <taxon>Bacilli</taxon>
        <taxon>Bacillales</taxon>
        <taxon>Bacillaceae</taxon>
        <taxon>Texcoconibacillus</taxon>
    </lineage>
</organism>
<proteinExistence type="predicted"/>
<dbReference type="Proteomes" id="UP000551878">
    <property type="component" value="Unassembled WGS sequence"/>
</dbReference>
<protein>
    <submittedName>
        <fullName evidence="1">Uncharacterized protein</fullName>
    </submittedName>
</protein>
<gene>
    <name evidence="1" type="ORF">HNQ41_000088</name>
</gene>
<sequence length="35" mass="3860">MKYLVFVLISKIVVAGCELGDDTMTREDAEKNGVD</sequence>
<keyword evidence="2" id="KW-1185">Reference proteome</keyword>
<accession>A0A840QIX9</accession>
<dbReference type="AlphaFoldDB" id="A0A840QIX9"/>
<dbReference type="EMBL" id="JACHHB010000001">
    <property type="protein sequence ID" value="MBB5171948.1"/>
    <property type="molecule type" value="Genomic_DNA"/>
</dbReference>
<reference evidence="1 2" key="1">
    <citation type="submission" date="2020-08" db="EMBL/GenBank/DDBJ databases">
        <title>Genomic Encyclopedia of Type Strains, Phase IV (KMG-IV): sequencing the most valuable type-strain genomes for metagenomic binning, comparative biology and taxonomic classification.</title>
        <authorList>
            <person name="Goeker M."/>
        </authorList>
    </citation>
    <scope>NUCLEOTIDE SEQUENCE [LARGE SCALE GENOMIC DNA]</scope>
    <source>
        <strain evidence="1 2">DSM 24696</strain>
    </source>
</reference>